<name>A0ABD1CNY8_CULPP</name>
<keyword evidence="2" id="KW-1185">Reference proteome</keyword>
<proteinExistence type="predicted"/>
<sequence length="26" mass="2936">RTEAAGTQFVNTFFDLLSLILPDYCT</sequence>
<reference evidence="1 2" key="1">
    <citation type="submission" date="2024-05" db="EMBL/GenBank/DDBJ databases">
        <title>Culex pipiens pipiens assembly and annotation.</title>
        <authorList>
            <person name="Alout H."/>
            <person name="Durand T."/>
        </authorList>
    </citation>
    <scope>NUCLEOTIDE SEQUENCE [LARGE SCALE GENOMIC DNA]</scope>
    <source>
        <strain evidence="1">HA-2024</strain>
        <tissue evidence="1">Whole body</tissue>
    </source>
</reference>
<dbReference type="Proteomes" id="UP001562425">
    <property type="component" value="Unassembled WGS sequence"/>
</dbReference>
<feature type="non-terminal residue" evidence="1">
    <location>
        <position position="1"/>
    </location>
</feature>
<accession>A0ABD1CNY8</accession>
<comment type="caution">
    <text evidence="1">The sequence shown here is derived from an EMBL/GenBank/DDBJ whole genome shotgun (WGS) entry which is preliminary data.</text>
</comment>
<protein>
    <submittedName>
        <fullName evidence="1">Uncharacterized protein</fullName>
    </submittedName>
</protein>
<evidence type="ECO:0000313" key="2">
    <source>
        <dbReference type="Proteomes" id="UP001562425"/>
    </source>
</evidence>
<dbReference type="AlphaFoldDB" id="A0ABD1CNY8"/>
<gene>
    <name evidence="1" type="ORF">pipiens_000561</name>
</gene>
<organism evidence="1 2">
    <name type="scientific">Culex pipiens pipiens</name>
    <name type="common">Northern house mosquito</name>
    <dbReference type="NCBI Taxonomy" id="38569"/>
    <lineage>
        <taxon>Eukaryota</taxon>
        <taxon>Metazoa</taxon>
        <taxon>Ecdysozoa</taxon>
        <taxon>Arthropoda</taxon>
        <taxon>Hexapoda</taxon>
        <taxon>Insecta</taxon>
        <taxon>Pterygota</taxon>
        <taxon>Neoptera</taxon>
        <taxon>Endopterygota</taxon>
        <taxon>Diptera</taxon>
        <taxon>Nematocera</taxon>
        <taxon>Culicoidea</taxon>
        <taxon>Culicidae</taxon>
        <taxon>Culicinae</taxon>
        <taxon>Culicini</taxon>
        <taxon>Culex</taxon>
        <taxon>Culex</taxon>
    </lineage>
</organism>
<evidence type="ECO:0000313" key="1">
    <source>
        <dbReference type="EMBL" id="KAL1378139.1"/>
    </source>
</evidence>
<feature type="non-terminal residue" evidence="1">
    <location>
        <position position="26"/>
    </location>
</feature>
<dbReference type="EMBL" id="JBEHCU010010485">
    <property type="protein sequence ID" value="KAL1378139.1"/>
    <property type="molecule type" value="Genomic_DNA"/>
</dbReference>